<dbReference type="InterPro" id="IPR052159">
    <property type="entry name" value="Competence_DNA_uptake"/>
</dbReference>
<name>A0AAW9JTB1_CARML</name>
<gene>
    <name evidence="3" type="ORF">RAK27_07530</name>
</gene>
<dbReference type="Pfam" id="PF00753">
    <property type="entry name" value="Lactamase_B"/>
    <property type="match status" value="1"/>
</dbReference>
<evidence type="ECO:0000313" key="3">
    <source>
        <dbReference type="EMBL" id="MDZ5758514.1"/>
    </source>
</evidence>
<protein>
    <submittedName>
        <fullName evidence="3">ComEC/Rec2 family competence protein</fullName>
    </submittedName>
</protein>
<dbReference type="CDD" id="cd07731">
    <property type="entry name" value="ComA-like_MBL-fold"/>
    <property type="match status" value="1"/>
</dbReference>
<dbReference type="Proteomes" id="UP001290462">
    <property type="component" value="Unassembled WGS sequence"/>
</dbReference>
<feature type="transmembrane region" description="Helical" evidence="1">
    <location>
        <begin position="20"/>
        <end position="37"/>
    </location>
</feature>
<evidence type="ECO:0000313" key="4">
    <source>
        <dbReference type="Proteomes" id="UP001290462"/>
    </source>
</evidence>
<organism evidence="3 4">
    <name type="scientific">Carnobacterium maltaromaticum</name>
    <name type="common">Carnobacterium piscicola</name>
    <dbReference type="NCBI Taxonomy" id="2751"/>
    <lineage>
        <taxon>Bacteria</taxon>
        <taxon>Bacillati</taxon>
        <taxon>Bacillota</taxon>
        <taxon>Bacilli</taxon>
        <taxon>Lactobacillales</taxon>
        <taxon>Carnobacteriaceae</taxon>
        <taxon>Carnobacterium</taxon>
    </lineage>
</organism>
<reference evidence="3" key="1">
    <citation type="submission" date="2023-08" db="EMBL/GenBank/DDBJ databases">
        <title>Genomic characterization of piscicolin 126 produced by Carnobacterium maltaromaticum CM22 strain isolated from salmon (Salmo salar).</title>
        <authorList>
            <person name="Gonzalez-Gragera E."/>
            <person name="Garcia-Lopez J.D."/>
            <person name="Teso-Perez C."/>
            <person name="Gimenez-Hernandez I."/>
            <person name="Peralta-Sanchez J.M."/>
            <person name="Valdivia E."/>
            <person name="Montalban-Lopez M."/>
            <person name="Martin-Platero A.M."/>
            <person name="Banos A."/>
            <person name="Martinez-Bueno M."/>
        </authorList>
    </citation>
    <scope>NUCLEOTIDE SEQUENCE</scope>
    <source>
        <strain evidence="3">CM22</strain>
    </source>
</reference>
<comment type="caution">
    <text evidence="3">The sequence shown here is derived from an EMBL/GenBank/DDBJ whole genome shotgun (WGS) entry which is preliminary data.</text>
</comment>
<accession>A0AAW9JTB1</accession>
<sequence length="333" mass="37348">MAQKKRKKRTKQKQLNQRYLVIFSVMLFCFFIGKMVGQNENLLTDLTKDISEQIDSVFNSNTQKKTKTDAKITPEQTENLTFRFLDVGQGDATLIQSEDGTTILIDTGRYDDKNKRIIEYLNTYIGVGGKIDLLIFTHNDSDHIGHGDLVMDYFDVKEVWLNGHDSTTKVYEKLLDSIAAKDSLYEEPKSGEVRKIGPFSIEVLNPTEESKSNQNDDSIVTRISTSNFSSMFTGDAASRVEKEMLAKNIPLESTLLHVGHHGSKESNSPEWLAAVNPKIAIYSAGINNSYHHPSSETIERLKSLNIPFYGTDKSGTITVSVAKDGTYSVKTEE</sequence>
<dbReference type="Gene3D" id="3.60.15.10">
    <property type="entry name" value="Ribonuclease Z/Hydroxyacylglutathione hydrolase-like"/>
    <property type="match status" value="1"/>
</dbReference>
<dbReference type="SUPFAM" id="SSF56281">
    <property type="entry name" value="Metallo-hydrolase/oxidoreductase"/>
    <property type="match status" value="1"/>
</dbReference>
<dbReference type="RefSeq" id="WP_119907043.1">
    <property type="nucleotide sequence ID" value="NZ_CAJGUR010000058.1"/>
</dbReference>
<proteinExistence type="predicted"/>
<evidence type="ECO:0000256" key="1">
    <source>
        <dbReference type="SAM" id="Phobius"/>
    </source>
</evidence>
<dbReference type="PANTHER" id="PTHR30619">
    <property type="entry name" value="DNA INTERNALIZATION/COMPETENCE PROTEIN COMEC/REC2"/>
    <property type="match status" value="1"/>
</dbReference>
<keyword evidence="1" id="KW-0812">Transmembrane</keyword>
<evidence type="ECO:0000259" key="2">
    <source>
        <dbReference type="SMART" id="SM00849"/>
    </source>
</evidence>
<dbReference type="InterPro" id="IPR035681">
    <property type="entry name" value="ComA-like_MBL"/>
</dbReference>
<feature type="domain" description="Metallo-beta-lactamase" evidence="2">
    <location>
        <begin position="89"/>
        <end position="286"/>
    </location>
</feature>
<dbReference type="EMBL" id="JAVBVO010000003">
    <property type="protein sequence ID" value="MDZ5758514.1"/>
    <property type="molecule type" value="Genomic_DNA"/>
</dbReference>
<dbReference type="InterPro" id="IPR001279">
    <property type="entry name" value="Metallo-B-lactamas"/>
</dbReference>
<dbReference type="AlphaFoldDB" id="A0AAW9JTB1"/>
<dbReference type="InterPro" id="IPR036866">
    <property type="entry name" value="RibonucZ/Hydroxyglut_hydro"/>
</dbReference>
<dbReference type="PANTHER" id="PTHR30619:SF7">
    <property type="entry name" value="BETA-LACTAMASE DOMAIN PROTEIN"/>
    <property type="match status" value="1"/>
</dbReference>
<keyword evidence="1" id="KW-1133">Transmembrane helix</keyword>
<keyword evidence="1" id="KW-0472">Membrane</keyword>
<dbReference type="SMART" id="SM00849">
    <property type="entry name" value="Lactamase_B"/>
    <property type="match status" value="1"/>
</dbReference>